<evidence type="ECO:0000256" key="5">
    <source>
        <dbReference type="ARBA" id="ARBA00023010"/>
    </source>
</evidence>
<gene>
    <name evidence="10" type="ORF">FSB_LOCUS14800</name>
</gene>
<dbReference type="GO" id="GO:0000055">
    <property type="term" value="P:ribosomal large subunit export from nucleus"/>
    <property type="evidence" value="ECO:0007669"/>
    <property type="project" value="InterPro"/>
</dbReference>
<keyword evidence="5" id="KW-0811">Translocation</keyword>
<evidence type="ECO:0000256" key="8">
    <source>
        <dbReference type="SAM" id="Coils"/>
    </source>
</evidence>
<keyword evidence="2" id="KW-0813">Transport</keyword>
<feature type="domain" description="Reverse transcriptase zinc-binding" evidence="9">
    <location>
        <begin position="290"/>
        <end position="357"/>
    </location>
</feature>
<evidence type="ECO:0000313" key="10">
    <source>
        <dbReference type="EMBL" id="SPC86918.1"/>
    </source>
</evidence>
<dbReference type="GO" id="GO:0017056">
    <property type="term" value="F:structural constituent of nuclear pore"/>
    <property type="evidence" value="ECO:0007669"/>
    <property type="project" value="InterPro"/>
</dbReference>
<dbReference type="InterPro" id="IPR019321">
    <property type="entry name" value="Nucleoporin_Nup88"/>
</dbReference>
<evidence type="ECO:0000259" key="9">
    <source>
        <dbReference type="Pfam" id="PF13966"/>
    </source>
</evidence>
<keyword evidence="7" id="KW-0539">Nucleus</keyword>
<dbReference type="Pfam" id="PF13966">
    <property type="entry name" value="zf-RVT"/>
    <property type="match status" value="1"/>
</dbReference>
<protein>
    <recommendedName>
        <fullName evidence="9">Reverse transcriptase zinc-binding domain-containing protein</fullName>
    </recommendedName>
</protein>
<dbReference type="GO" id="GO:0000056">
    <property type="term" value="P:ribosomal small subunit export from nucleus"/>
    <property type="evidence" value="ECO:0007669"/>
    <property type="project" value="InterPro"/>
</dbReference>
<evidence type="ECO:0000256" key="2">
    <source>
        <dbReference type="ARBA" id="ARBA00022448"/>
    </source>
</evidence>
<dbReference type="EMBL" id="OIVN01000886">
    <property type="protein sequence ID" value="SPC86918.1"/>
    <property type="molecule type" value="Genomic_DNA"/>
</dbReference>
<reference evidence="10" key="1">
    <citation type="submission" date="2018-02" db="EMBL/GenBank/DDBJ databases">
        <authorList>
            <person name="Cohen D.B."/>
            <person name="Kent A.D."/>
        </authorList>
    </citation>
    <scope>NUCLEOTIDE SEQUENCE</scope>
</reference>
<name>A0A2N9FIB6_FAGSY</name>
<evidence type="ECO:0000256" key="3">
    <source>
        <dbReference type="ARBA" id="ARBA00022816"/>
    </source>
</evidence>
<dbReference type="GO" id="GO:0005643">
    <property type="term" value="C:nuclear pore"/>
    <property type="evidence" value="ECO:0007669"/>
    <property type="project" value="UniProtKB-SubCell"/>
</dbReference>
<accession>A0A2N9FIB6</accession>
<evidence type="ECO:0000256" key="6">
    <source>
        <dbReference type="ARBA" id="ARBA00023132"/>
    </source>
</evidence>
<feature type="coiled-coil region" evidence="8">
    <location>
        <begin position="837"/>
        <end position="885"/>
    </location>
</feature>
<dbReference type="Pfam" id="PF10168">
    <property type="entry name" value="Nup88"/>
    <property type="match status" value="1"/>
</dbReference>
<evidence type="ECO:0000256" key="1">
    <source>
        <dbReference type="ARBA" id="ARBA00004567"/>
    </source>
</evidence>
<keyword evidence="4" id="KW-0653">Protein transport</keyword>
<sequence length="1043" mass="117443">MEALSRMMSKAVEEGLLSGFQVGALGLKINISKSEVVPVGQVPDIGVLADTLGCNINQLPMSYLGLPLGAKFKSKHIWDPILEKMERKLAGWQRMYLSKGGRVTLIKSTLSSLPTYFLSLFPIPVSVSSRIDTIQRNFLWGGMGEGKKFHLMNWSQSLWRHVICSKYGSLLGGGTSGTSPGSYGVGLWKNIRKDWVHFSFFLSFEVGDGTRVKFWADSWCGIGPLKEVYPELYRISRDKEAWVADHLHFQNGSVTWSLNFIRPAHDWELELISSFMEVLYQSGAKGGLSIPWKSIWKTKVPSRVSFFVWTAAMDRILTVSNLRRRHVMMIDWCYMCKASGESTAHLLLHCPIATDLWNLIFSLFGLQWVMPKGVMELLACWRVGRGKSQIQALWNSIPYGICWVLWWERNSRVFKGKERSKISHVGCAAIGTCLAHALGLGRDTSFYKWESVLEIYSDAHTFGLKSANSIAVSNSNLAISWLEATFHELANQEAEGGDLSMLRAHPYALFDASVSLQLGQVDLMSRHFHLQCAENVKAVQSVFFIILVSKDSILVTAWSGGQLQIDALADEIQPVWNVGSPPRLRVDSNDHVLGVAMICESIEGELPVVKLDQPLDHTIWLGHAPPLLRLAIVDLALPRETDSGSLIMLFADPLMPERLFSLHEGGIDSIVLHFLPFTSQTSGKDETMRTPSVHPVLSTCQGENPVQSPLCGFVSLSDSFGYSWIVGVTVCQECVVLEMKTWNLLLPIHVDMEKSSSSQEQKGRDIPDVISKELLHGPKAILLPQASPNLRSVAADSIEGRQTLHQYFKLFHENYVEYAHKVHFEIKHHGPHLKRIIDDQHARLSEAQRKLQKVEDHQSSLEERIDRATQLHNFLEQRLQRLRSLPGAHKKPLSRAEREFQSELGHFTGVELDALHSSIDALATRLRRHTQSPKGNVSNQQRQISGGKNLAHDAHISQLKSSLEKLSLVNSENSKRVKLVESALKGPRKQQILKPTPILFIMQFNYSSLCRWVFCTLHCRITRQLNDKFKFLQTGGWCHQLLE</sequence>
<evidence type="ECO:0000256" key="7">
    <source>
        <dbReference type="ARBA" id="ARBA00023242"/>
    </source>
</evidence>
<proteinExistence type="predicted"/>
<comment type="subcellular location">
    <subcellularLocation>
        <location evidence="1">Nucleus</location>
        <location evidence="1">Nuclear pore complex</location>
    </subcellularLocation>
</comment>
<dbReference type="GO" id="GO:0006606">
    <property type="term" value="P:protein import into nucleus"/>
    <property type="evidence" value="ECO:0007669"/>
    <property type="project" value="TreeGrafter"/>
</dbReference>
<organism evidence="10">
    <name type="scientific">Fagus sylvatica</name>
    <name type="common">Beechnut</name>
    <dbReference type="NCBI Taxonomy" id="28930"/>
    <lineage>
        <taxon>Eukaryota</taxon>
        <taxon>Viridiplantae</taxon>
        <taxon>Streptophyta</taxon>
        <taxon>Embryophyta</taxon>
        <taxon>Tracheophyta</taxon>
        <taxon>Spermatophyta</taxon>
        <taxon>Magnoliopsida</taxon>
        <taxon>eudicotyledons</taxon>
        <taxon>Gunneridae</taxon>
        <taxon>Pentapetalae</taxon>
        <taxon>rosids</taxon>
        <taxon>fabids</taxon>
        <taxon>Fagales</taxon>
        <taxon>Fagaceae</taxon>
        <taxon>Fagus</taxon>
    </lineage>
</organism>
<dbReference type="GO" id="GO:0006406">
    <property type="term" value="P:mRNA export from nucleus"/>
    <property type="evidence" value="ECO:0007669"/>
    <property type="project" value="TreeGrafter"/>
</dbReference>
<dbReference type="PANTHER" id="PTHR13257">
    <property type="entry name" value="NUCLEOPORIN NUP84-RELATED"/>
    <property type="match status" value="1"/>
</dbReference>
<evidence type="ECO:0000256" key="4">
    <source>
        <dbReference type="ARBA" id="ARBA00022927"/>
    </source>
</evidence>
<keyword evidence="8" id="KW-0175">Coiled coil</keyword>
<dbReference type="AlphaFoldDB" id="A0A2N9FIB6"/>
<keyword evidence="6" id="KW-0906">Nuclear pore complex</keyword>
<dbReference type="InterPro" id="IPR026960">
    <property type="entry name" value="RVT-Znf"/>
</dbReference>
<keyword evidence="3" id="KW-0509">mRNA transport</keyword>
<dbReference type="InterPro" id="IPR037700">
    <property type="entry name" value="NUP88/NUP82"/>
</dbReference>
<dbReference type="PANTHER" id="PTHR13257:SF0">
    <property type="entry name" value="NUCLEAR PORE COMPLEX PROTEIN NUP88"/>
    <property type="match status" value="1"/>
</dbReference>